<dbReference type="STRING" id="1382522.W6MGQ4"/>
<dbReference type="HOGENOM" id="CLU_026126_7_2_1"/>
<dbReference type="Proteomes" id="UP000019384">
    <property type="component" value="Unassembled WGS sequence"/>
</dbReference>
<accession>W6MGQ4</accession>
<dbReference type="EMBL" id="HG793125">
    <property type="protein sequence ID" value="CDK24763.1"/>
    <property type="molecule type" value="Genomic_DNA"/>
</dbReference>
<dbReference type="GO" id="GO:0034599">
    <property type="term" value="P:cellular response to oxidative stress"/>
    <property type="evidence" value="ECO:0007669"/>
    <property type="project" value="TreeGrafter"/>
</dbReference>
<dbReference type="OrthoDB" id="418495at2759"/>
<feature type="domain" description="Glutaredoxin" evidence="1">
    <location>
        <begin position="19"/>
        <end position="81"/>
    </location>
</feature>
<dbReference type="RefSeq" id="XP_022456778.1">
    <property type="nucleotide sequence ID" value="XM_022605295.1"/>
</dbReference>
<keyword evidence="3" id="KW-1185">Reference proteome</keyword>
<dbReference type="InterPro" id="IPR036249">
    <property type="entry name" value="Thioredoxin-like_sf"/>
</dbReference>
<evidence type="ECO:0000313" key="3">
    <source>
        <dbReference type="Proteomes" id="UP000019384"/>
    </source>
</evidence>
<dbReference type="GO" id="GO:0005737">
    <property type="term" value="C:cytoplasm"/>
    <property type="evidence" value="ECO:0007669"/>
    <property type="project" value="TreeGrafter"/>
</dbReference>
<reference evidence="2" key="2">
    <citation type="submission" date="2014-02" db="EMBL/GenBank/DDBJ databases">
        <title>Complete DNA sequence of /Kuraishia capsulata/ illustrates novel genomic features among budding yeasts (/Saccharomycotina/).</title>
        <authorList>
            <person name="Morales L."/>
            <person name="Noel B."/>
            <person name="Porcel B."/>
            <person name="Marcet-Houben M."/>
            <person name="Hullo M-F."/>
            <person name="Sacerdot C."/>
            <person name="Tekaia F."/>
            <person name="Leh-Louis V."/>
            <person name="Despons L."/>
            <person name="Khanna V."/>
            <person name="Aury J-M."/>
            <person name="Barbe V."/>
            <person name="Couloux A."/>
            <person name="Labadie K."/>
            <person name="Pelletier E."/>
            <person name="Souciet J-L."/>
            <person name="Boekhout T."/>
            <person name="Gabaldon T."/>
            <person name="Wincker P."/>
            <person name="Dujon B."/>
        </authorList>
    </citation>
    <scope>NUCLEOTIDE SEQUENCE</scope>
    <source>
        <strain evidence="2">CBS 1993</strain>
    </source>
</reference>
<reference evidence="2" key="1">
    <citation type="submission" date="2013-12" db="EMBL/GenBank/DDBJ databases">
        <authorList>
            <person name="Genoscope - CEA"/>
        </authorList>
    </citation>
    <scope>NUCLEOTIDE SEQUENCE</scope>
    <source>
        <strain evidence="2">CBS 1993</strain>
    </source>
</reference>
<dbReference type="Pfam" id="PF00462">
    <property type="entry name" value="Glutaredoxin"/>
    <property type="match status" value="1"/>
</dbReference>
<evidence type="ECO:0000313" key="2">
    <source>
        <dbReference type="EMBL" id="CDK24763.1"/>
    </source>
</evidence>
<sequence length="109" mass="12629">MVSYAEKAHSLISQHQFLMLSKSWCPDCHYAIAIFKKYGVLDKVHILELDKLEESEASQLEKAFTQISGRKWVPTIFANGEKFGTEEDLKRLESYDSTEEEFRKIGLLK</sequence>
<evidence type="ECO:0000259" key="1">
    <source>
        <dbReference type="Pfam" id="PF00462"/>
    </source>
</evidence>
<dbReference type="GO" id="GO:0015038">
    <property type="term" value="F:glutathione disulfide oxidoreductase activity"/>
    <property type="evidence" value="ECO:0007669"/>
    <property type="project" value="TreeGrafter"/>
</dbReference>
<dbReference type="GeneID" id="34518166"/>
<name>W6MGQ4_9ASCO</name>
<gene>
    <name evidence="2" type="ORF">KUCA_T00000729001</name>
</gene>
<organism evidence="2 3">
    <name type="scientific">Kuraishia capsulata CBS 1993</name>
    <dbReference type="NCBI Taxonomy" id="1382522"/>
    <lineage>
        <taxon>Eukaryota</taxon>
        <taxon>Fungi</taxon>
        <taxon>Dikarya</taxon>
        <taxon>Ascomycota</taxon>
        <taxon>Saccharomycotina</taxon>
        <taxon>Pichiomycetes</taxon>
        <taxon>Pichiales</taxon>
        <taxon>Pichiaceae</taxon>
        <taxon>Kuraishia</taxon>
    </lineage>
</organism>
<dbReference type="AlphaFoldDB" id="W6MGQ4"/>
<protein>
    <recommendedName>
        <fullName evidence="1">Glutaredoxin domain-containing protein</fullName>
    </recommendedName>
</protein>
<dbReference type="PANTHER" id="PTHR45694">
    <property type="entry name" value="GLUTAREDOXIN 2"/>
    <property type="match status" value="1"/>
</dbReference>
<dbReference type="Gene3D" id="3.40.30.10">
    <property type="entry name" value="Glutaredoxin"/>
    <property type="match status" value="1"/>
</dbReference>
<proteinExistence type="predicted"/>
<dbReference type="InterPro" id="IPR002109">
    <property type="entry name" value="Glutaredoxin"/>
</dbReference>
<dbReference type="PROSITE" id="PS51354">
    <property type="entry name" value="GLUTAREDOXIN_2"/>
    <property type="match status" value="1"/>
</dbReference>
<dbReference type="PANTHER" id="PTHR45694:SF18">
    <property type="entry name" value="GLUTAREDOXIN-1-RELATED"/>
    <property type="match status" value="1"/>
</dbReference>
<dbReference type="SUPFAM" id="SSF52833">
    <property type="entry name" value="Thioredoxin-like"/>
    <property type="match status" value="1"/>
</dbReference>